<proteinExistence type="predicted"/>
<evidence type="ECO:0000313" key="3">
    <source>
        <dbReference type="EMBL" id="CAF0874414.1"/>
    </source>
</evidence>
<dbReference type="EMBL" id="CAJOBA010002774">
    <property type="protein sequence ID" value="CAF3659026.1"/>
    <property type="molecule type" value="Genomic_DNA"/>
</dbReference>
<evidence type="ECO:0000259" key="2">
    <source>
        <dbReference type="PROSITE" id="PS50008"/>
    </source>
</evidence>
<dbReference type="EMBL" id="CAJNOQ010012009">
    <property type="protein sequence ID" value="CAF1290013.1"/>
    <property type="molecule type" value="Genomic_DNA"/>
</dbReference>
<evidence type="ECO:0000313" key="7">
    <source>
        <dbReference type="Proteomes" id="UP000663829"/>
    </source>
</evidence>
<dbReference type="AlphaFoldDB" id="A0A815CWM7"/>
<dbReference type="Proteomes" id="UP000682733">
    <property type="component" value="Unassembled WGS sequence"/>
</dbReference>
<dbReference type="PROSITE" id="PS50008">
    <property type="entry name" value="PIPLC_Y_DOMAIN"/>
    <property type="match status" value="1"/>
</dbReference>
<keyword evidence="1" id="KW-1133">Transmembrane helix</keyword>
<feature type="domain" description="PI-PLC Y-box" evidence="2">
    <location>
        <begin position="47"/>
        <end position="108"/>
    </location>
</feature>
<keyword evidence="1" id="KW-0472">Membrane</keyword>
<dbReference type="Proteomes" id="UP000681722">
    <property type="component" value="Unassembled WGS sequence"/>
</dbReference>
<dbReference type="GO" id="GO:0004435">
    <property type="term" value="F:phosphatidylinositol-4,5-bisphosphate phospholipase C activity"/>
    <property type="evidence" value="ECO:0007669"/>
    <property type="project" value="InterPro"/>
</dbReference>
<keyword evidence="7" id="KW-1185">Reference proteome</keyword>
<keyword evidence="1" id="KW-0812">Transmembrane</keyword>
<evidence type="ECO:0000256" key="1">
    <source>
        <dbReference type="SAM" id="Phobius"/>
    </source>
</evidence>
<dbReference type="EMBL" id="CAJNOK010002773">
    <property type="protein sequence ID" value="CAF0874414.1"/>
    <property type="molecule type" value="Genomic_DNA"/>
</dbReference>
<evidence type="ECO:0000313" key="4">
    <source>
        <dbReference type="EMBL" id="CAF1290013.1"/>
    </source>
</evidence>
<dbReference type="Proteomes" id="UP000677228">
    <property type="component" value="Unassembled WGS sequence"/>
</dbReference>
<evidence type="ECO:0000313" key="6">
    <source>
        <dbReference type="EMBL" id="CAF4095123.1"/>
    </source>
</evidence>
<dbReference type="GO" id="GO:0035556">
    <property type="term" value="P:intracellular signal transduction"/>
    <property type="evidence" value="ECO:0007669"/>
    <property type="project" value="InterPro"/>
</dbReference>
<dbReference type="OrthoDB" id="2015116at2759"/>
<accession>A0A815CWM7</accession>
<name>A0A815CWM7_9BILA</name>
<dbReference type="GO" id="GO:0006629">
    <property type="term" value="P:lipid metabolic process"/>
    <property type="evidence" value="ECO:0007669"/>
    <property type="project" value="InterPro"/>
</dbReference>
<organism evidence="4 7">
    <name type="scientific">Didymodactylos carnosus</name>
    <dbReference type="NCBI Taxonomy" id="1234261"/>
    <lineage>
        <taxon>Eukaryota</taxon>
        <taxon>Metazoa</taxon>
        <taxon>Spiralia</taxon>
        <taxon>Gnathifera</taxon>
        <taxon>Rotifera</taxon>
        <taxon>Eurotatoria</taxon>
        <taxon>Bdelloidea</taxon>
        <taxon>Philodinida</taxon>
        <taxon>Philodinidae</taxon>
        <taxon>Didymodactylos</taxon>
    </lineage>
</organism>
<sequence length="390" mass="42194">METANCSKRSTSIRQSILSSSLQITFTKLNKEKRKESLQRQRKISPLNKSLPDLKELPSVKSNNSSAWLYNSDESIIIKQKKEQERQRRKGRFYLKKPLRCCGYLITPFLCGVFTLLTVLGLLVVGTIIGTIVILIQEREPTQITSATTTVVTFTSMISTSAATTTIITTTNTGTTATATVLTFASMASTSAATTTVIPTTSAATTTVTPTTSAATTTVIPTTSAATTTVILTTSAATTTVIPTTSAATTTVIATTMTDTTATTTYYPPECSNYTTVNDPTRNINYTATNTSCDNTFFSYAVAKWVRFVGTGGTVVPTYSIPVNHCGGYGTMWFNGTYSSTVYGTQNSLICVTWGLVPCYQSGYIFITNCNTYYVYAVRGPIYCARYCTL</sequence>
<dbReference type="InterPro" id="IPR001711">
    <property type="entry name" value="PLipase_C_Pinositol-sp_Y"/>
</dbReference>
<evidence type="ECO:0000313" key="5">
    <source>
        <dbReference type="EMBL" id="CAF3659026.1"/>
    </source>
</evidence>
<feature type="transmembrane region" description="Helical" evidence="1">
    <location>
        <begin position="102"/>
        <end position="135"/>
    </location>
</feature>
<protein>
    <recommendedName>
        <fullName evidence="2">PI-PLC Y-box domain-containing protein</fullName>
    </recommendedName>
</protein>
<gene>
    <name evidence="4" type="ORF">GPM918_LOCUS27986</name>
    <name evidence="3" type="ORF">OVA965_LOCUS8298</name>
    <name evidence="6" type="ORF">SRO942_LOCUS28421</name>
    <name evidence="5" type="ORF">TMI583_LOCUS8294</name>
</gene>
<dbReference type="Proteomes" id="UP000663829">
    <property type="component" value="Unassembled WGS sequence"/>
</dbReference>
<reference evidence="4" key="1">
    <citation type="submission" date="2021-02" db="EMBL/GenBank/DDBJ databases">
        <authorList>
            <person name="Nowell W R."/>
        </authorList>
    </citation>
    <scope>NUCLEOTIDE SEQUENCE</scope>
</reference>
<comment type="caution">
    <text evidence="4">The sequence shown here is derived from an EMBL/GenBank/DDBJ whole genome shotgun (WGS) entry which is preliminary data.</text>
</comment>
<dbReference type="EMBL" id="CAJOBC010032231">
    <property type="protein sequence ID" value="CAF4095123.1"/>
    <property type="molecule type" value="Genomic_DNA"/>
</dbReference>